<reference evidence="2" key="2">
    <citation type="submission" date="2025-08" db="UniProtKB">
        <authorList>
            <consortium name="Ensembl"/>
        </authorList>
    </citation>
    <scope>IDENTIFICATION</scope>
</reference>
<dbReference type="GeneTree" id="ENSGT01120000272055"/>
<evidence type="ECO:0000313" key="3">
    <source>
        <dbReference type="Proteomes" id="UP000694580"/>
    </source>
</evidence>
<dbReference type="PANTHER" id="PTHR28682:SF6">
    <property type="entry name" value="MUCIN-5AC"/>
    <property type="match status" value="1"/>
</dbReference>
<feature type="compositionally biased region" description="Low complexity" evidence="1">
    <location>
        <begin position="868"/>
        <end position="877"/>
    </location>
</feature>
<evidence type="ECO:0000256" key="1">
    <source>
        <dbReference type="SAM" id="MobiDB-lite"/>
    </source>
</evidence>
<organism evidence="2 3">
    <name type="scientific">Denticeps clupeoides</name>
    <name type="common">denticle herring</name>
    <dbReference type="NCBI Taxonomy" id="299321"/>
    <lineage>
        <taxon>Eukaryota</taxon>
        <taxon>Metazoa</taxon>
        <taxon>Chordata</taxon>
        <taxon>Craniata</taxon>
        <taxon>Vertebrata</taxon>
        <taxon>Euteleostomi</taxon>
        <taxon>Actinopterygii</taxon>
        <taxon>Neopterygii</taxon>
        <taxon>Teleostei</taxon>
        <taxon>Clupei</taxon>
        <taxon>Clupeiformes</taxon>
        <taxon>Denticipitoidei</taxon>
        <taxon>Denticipitidae</taxon>
        <taxon>Denticeps</taxon>
    </lineage>
</organism>
<feature type="compositionally biased region" description="Pro residues" evidence="1">
    <location>
        <begin position="743"/>
        <end position="752"/>
    </location>
</feature>
<reference evidence="2 3" key="1">
    <citation type="submission" date="2020-06" db="EMBL/GenBank/DDBJ databases">
        <authorList>
            <consortium name="Wellcome Sanger Institute Data Sharing"/>
        </authorList>
    </citation>
    <scope>NUCLEOTIDE SEQUENCE [LARGE SCALE GENOMIC DNA]</scope>
</reference>
<protein>
    <submittedName>
        <fullName evidence="2">Uncharacterized protein</fullName>
    </submittedName>
</protein>
<dbReference type="Ensembl" id="ENSDCDT00010062736.1">
    <property type="protein sequence ID" value="ENSDCDP00010052253.1"/>
    <property type="gene ID" value="ENSDCDG00010030588.1"/>
</dbReference>
<dbReference type="PANTHER" id="PTHR28682">
    <property type="entry name" value="INHIBITORY SYNAPTIC FACTOR 2A-RELATED"/>
    <property type="match status" value="1"/>
</dbReference>
<feature type="region of interest" description="Disordered" evidence="1">
    <location>
        <begin position="743"/>
        <end position="815"/>
    </location>
</feature>
<accession>A0AAY4E3P3</accession>
<dbReference type="InterPro" id="IPR029337">
    <property type="entry name" value="INSYN2"/>
</dbReference>
<dbReference type="AlphaFoldDB" id="A0AAY4E3P3"/>
<gene>
    <name evidence="2" type="primary">COBLL1</name>
</gene>
<sequence length="1049" mass="110881">MWRIQGATGDMVSKEPNSLPTAHSHSNGNPEKTPATMTVRSVLLNRNSPDIESRLKRRRNRTQQVRFKDLEDGEDPKDKLDSGSPHPTRTPTPTSSWKDGIGNGPSLVGAVRGDMEGTIGAVTAFLKRAPPHPLTPGPTRRSWASPRPCSLTLPFPRQPCMSTAIQTSPSLQKPPNLSASRSQSLIDSVKASQDTEEDDLLIVTKPCCEPNKPSQEDKCSTLSHALVHQPPGLCTRDDLSTCDLSEIPFSCPTAASKACSGRPRGRRRGLSRAVSDPGKPESPTVSPSKALTSGDGLTQNVTPSSSPLQNVSPCCSSSHTAPLAHSSASSTKHRSCALDLAGISSTTASLSQTSHSTNMPSHVSIPQIPSQLNTDSCSCLGGESSYATPVQTTSSEAVCNNMKQSLPSCKTTKLPGPSCKSPTQSVKTCKIPVQTPSKSTVIGPAVTQAVPPSATCTQNVATFKTPTQPLPSSKTLTQTVQSSKDLKQMVSSKMIPFSKSPAETVPSSKICTQSAPSSNSFPQTVSSCKTATLPVPTCKSPVQTLPICKTITQTMTPCSAPIQTIASTQSMLCSKIPAQSMVFFTPSAPTVASCNTYENIAPLCPAASQTAPFSKASIQTLPPCIPETSMASPCPPDVQAVLSCANQVKIVAAGSALNQILPGSVSGTKLTPSCVTPQKTLPPYIDPPQSIPVCSSPHNMIPHCPIPAQTMSPSTVSRQTGNLATPPVGLSCVYPMPPYVSPPRAIPSPPQAPYSTQDRILPPPPPPPPPYTPRKEGISTSGQARQPPLPKAESEEGEKEKKVGNGPLTSDVGASGLHCSGTSGVVVPCLPPKNNAQATIKAAALGAQRAIFGSQTKACTPQHCARTSSSQRSQQQSHPPTTGPSAGQADTLKQVQELLGGLMSGAKCKLDLARAKEKLLGPNGPLYDIGSLQSQLHSLEGVLETSQNTIKVLLDVIQDLEKKEAERDGRHSYRTGQDIENCGTCRDCACIIYSVEHDFRQQEGQVTRAWRVPEPQEAEQSSPQTVLPPRSLDSPQSVKKSRKKCFWFL</sequence>
<dbReference type="Proteomes" id="UP000694580">
    <property type="component" value="Chromosome 3"/>
</dbReference>
<feature type="region of interest" description="Disordered" evidence="1">
    <location>
        <begin position="1"/>
        <end position="110"/>
    </location>
</feature>
<name>A0AAY4E3P3_9TELE</name>
<feature type="region of interest" description="Disordered" evidence="1">
    <location>
        <begin position="254"/>
        <end position="305"/>
    </location>
</feature>
<proteinExistence type="predicted"/>
<feature type="region of interest" description="Disordered" evidence="1">
    <location>
        <begin position="1013"/>
        <end position="1040"/>
    </location>
</feature>
<feature type="compositionally biased region" description="Low complexity" evidence="1">
    <location>
        <begin position="82"/>
        <end position="96"/>
    </location>
</feature>
<dbReference type="Pfam" id="PF15265">
    <property type="entry name" value="FAM196"/>
    <property type="match status" value="1"/>
</dbReference>
<evidence type="ECO:0000313" key="2">
    <source>
        <dbReference type="Ensembl" id="ENSDCDP00010052253.1"/>
    </source>
</evidence>
<reference evidence="2" key="3">
    <citation type="submission" date="2025-09" db="UniProtKB">
        <authorList>
            <consortium name="Ensembl"/>
        </authorList>
    </citation>
    <scope>IDENTIFICATION</scope>
</reference>
<feature type="compositionally biased region" description="Polar residues" evidence="1">
    <location>
        <begin position="283"/>
        <end position="305"/>
    </location>
</feature>
<feature type="compositionally biased region" description="Basic and acidic residues" evidence="1">
    <location>
        <begin position="792"/>
        <end position="803"/>
    </location>
</feature>
<feature type="compositionally biased region" description="Polar residues" evidence="1">
    <location>
        <begin position="15"/>
        <end position="48"/>
    </location>
</feature>
<keyword evidence="3" id="KW-1185">Reference proteome</keyword>
<feature type="compositionally biased region" description="Basic and acidic residues" evidence="1">
    <location>
        <begin position="66"/>
        <end position="81"/>
    </location>
</feature>
<feature type="region of interest" description="Disordered" evidence="1">
    <location>
        <begin position="857"/>
        <end position="888"/>
    </location>
</feature>
<feature type="compositionally biased region" description="Pro residues" evidence="1">
    <location>
        <begin position="761"/>
        <end position="772"/>
    </location>
</feature>